<proteinExistence type="inferred from homology"/>
<keyword evidence="4 10" id="KW-0285">Flavoprotein</keyword>
<reference evidence="12" key="1">
    <citation type="journal article" date="2020" name="ISME J.">
        <title>Gammaproteobacteria mediating utilization of methyl-, sulfur- and petroleum organic compounds in deep ocean hydrothermal plumes.</title>
        <authorList>
            <person name="Zhou Z."/>
            <person name="Liu Y."/>
            <person name="Pan J."/>
            <person name="Cron B.R."/>
            <person name="Toner B.M."/>
            <person name="Anantharaman K."/>
            <person name="Breier J.A."/>
            <person name="Dick G.J."/>
            <person name="Li M."/>
        </authorList>
    </citation>
    <scope>NUCLEOTIDE SEQUENCE</scope>
    <source>
        <strain evidence="12">SZUA-1501</strain>
    </source>
</reference>
<keyword evidence="2 10" id="KW-0963">Cytoplasm</keyword>
<dbReference type="PRINTS" id="PR00419">
    <property type="entry name" value="ADXRDTASE"/>
</dbReference>
<evidence type="ECO:0000256" key="10">
    <source>
        <dbReference type="HAMAP-Rule" id="MF_01037"/>
    </source>
</evidence>
<comment type="function">
    <text evidence="10">Catalyzes the folate-dependent formation of 5-methyl-uridine at position 54 (M-5-U54) in all tRNAs.</text>
</comment>
<dbReference type="InterPro" id="IPR002218">
    <property type="entry name" value="MnmG-rel"/>
</dbReference>
<comment type="subcellular location">
    <subcellularLocation>
        <location evidence="10">Cytoplasm</location>
    </subcellularLocation>
</comment>
<comment type="catalytic activity">
    <reaction evidence="10">
        <text>uridine(54) in tRNA + (6R)-5,10-methylene-5,6,7,8-tetrahydrofolate + NADH + H(+) = 5-methyluridine(54) in tRNA + (6S)-5,6,7,8-tetrahydrofolate + NAD(+)</text>
        <dbReference type="Rhea" id="RHEA:16873"/>
        <dbReference type="Rhea" id="RHEA-COMP:10167"/>
        <dbReference type="Rhea" id="RHEA-COMP:10193"/>
        <dbReference type="ChEBI" id="CHEBI:15378"/>
        <dbReference type="ChEBI" id="CHEBI:15636"/>
        <dbReference type="ChEBI" id="CHEBI:57453"/>
        <dbReference type="ChEBI" id="CHEBI:57540"/>
        <dbReference type="ChEBI" id="CHEBI:57945"/>
        <dbReference type="ChEBI" id="CHEBI:65315"/>
        <dbReference type="ChEBI" id="CHEBI:74447"/>
        <dbReference type="EC" id="2.1.1.74"/>
    </reaction>
</comment>
<comment type="similarity">
    <text evidence="10">Belongs to the MnmG family. TrmFO subfamily.</text>
</comment>
<evidence type="ECO:0000256" key="1">
    <source>
        <dbReference type="ARBA" id="ARBA00001974"/>
    </source>
</evidence>
<dbReference type="Gene3D" id="3.50.50.60">
    <property type="entry name" value="FAD/NAD(P)-binding domain"/>
    <property type="match status" value="2"/>
</dbReference>
<keyword evidence="9 10" id="KW-0520">NAD</keyword>
<dbReference type="EC" id="2.1.1.74" evidence="10"/>
<evidence type="ECO:0000256" key="3">
    <source>
        <dbReference type="ARBA" id="ARBA00022603"/>
    </source>
</evidence>
<dbReference type="Proteomes" id="UP000606463">
    <property type="component" value="Unassembled WGS sequence"/>
</dbReference>
<protein>
    <recommendedName>
        <fullName evidence="10">Methylenetetrahydrofolate--tRNA-(uracil-5-)-methyltransferase TrmFO</fullName>
        <ecNumber evidence="10">2.1.1.74</ecNumber>
    </recommendedName>
    <alternativeName>
        <fullName evidence="10">Folate-dependent tRNA (uracil-5-)-methyltransferase</fullName>
    </alternativeName>
    <alternativeName>
        <fullName evidence="10">Folate-dependent tRNA(M-5-U54)-methyltransferase</fullName>
    </alternativeName>
</protein>
<dbReference type="GO" id="GO:0047151">
    <property type="term" value="F:tRNA (uracil(54)-C5)-methyltransferase activity, 5,10-methylenetetrahydrofolate-dependent"/>
    <property type="evidence" value="ECO:0007669"/>
    <property type="project" value="UniProtKB-UniRule"/>
</dbReference>
<keyword evidence="3 10" id="KW-0489">Methyltransferase</keyword>
<evidence type="ECO:0000256" key="5">
    <source>
        <dbReference type="ARBA" id="ARBA00022679"/>
    </source>
</evidence>
<evidence type="ECO:0000256" key="8">
    <source>
        <dbReference type="ARBA" id="ARBA00022857"/>
    </source>
</evidence>
<evidence type="ECO:0000259" key="11">
    <source>
        <dbReference type="Pfam" id="PF01134"/>
    </source>
</evidence>
<dbReference type="InterPro" id="IPR040131">
    <property type="entry name" value="MnmG_N"/>
</dbReference>
<dbReference type="InterPro" id="IPR036188">
    <property type="entry name" value="FAD/NAD-bd_sf"/>
</dbReference>
<evidence type="ECO:0000256" key="9">
    <source>
        <dbReference type="ARBA" id="ARBA00023027"/>
    </source>
</evidence>
<sequence>MAKAKVAVIGGGLAGVETANRLAKEGFKVDLYEMRPKRQTPAHKTDKLAELVCSNSLGGKEITTGSGLLKAEMEKLGSLVLEAAKLSEVPAGGALAVDRNLFSQYITAKLEENPNINLIRDEVKKLPLEDYEVVVVASGPLTSDSLAQDIKEKLGEEYLFFYDAIAPIVDAESVDFSKGWWGSRYNKGGNDYFNCPLTEEEYERFIEELLKAQKVKPKEFEKACYFEGCMPIEVMAERGKDTLRFGPMKPVGLIDPKTGKEPYAVVQLRKENKEGTLLSLVGFQTKLTYPEQKRVFRLIPCLRNAKFVRLGSVHRNTFLQSNKLLKPTLQSRKYPNLLFAGQITGVEGYVASASTGIVAGITAGRLLMGEEPLVFPKETMIGALLDYITSKEGELQPMNPVFGLLPPLERRVKNRKLRKELLAKRALKTLEDFVEKYRLKV</sequence>
<comment type="cofactor">
    <cofactor evidence="1 10">
        <name>FAD</name>
        <dbReference type="ChEBI" id="CHEBI:57692"/>
    </cofactor>
</comment>
<dbReference type="NCBIfam" id="NF003739">
    <property type="entry name" value="PRK05335.1"/>
    <property type="match status" value="1"/>
</dbReference>
<dbReference type="GO" id="GO:0050660">
    <property type="term" value="F:flavin adenine dinucleotide binding"/>
    <property type="evidence" value="ECO:0007669"/>
    <property type="project" value="UniProtKB-UniRule"/>
</dbReference>
<organism evidence="12 13">
    <name type="scientific">Aquifex aeolicus</name>
    <dbReference type="NCBI Taxonomy" id="63363"/>
    <lineage>
        <taxon>Bacteria</taxon>
        <taxon>Pseudomonadati</taxon>
        <taxon>Aquificota</taxon>
        <taxon>Aquificia</taxon>
        <taxon>Aquificales</taxon>
        <taxon>Aquificaceae</taxon>
        <taxon>Aquifex</taxon>
    </lineage>
</organism>
<dbReference type="GO" id="GO:0005829">
    <property type="term" value="C:cytosol"/>
    <property type="evidence" value="ECO:0007669"/>
    <property type="project" value="TreeGrafter"/>
</dbReference>
<comment type="catalytic activity">
    <reaction evidence="10">
        <text>uridine(54) in tRNA + (6R)-5,10-methylene-5,6,7,8-tetrahydrofolate + NADPH + H(+) = 5-methyluridine(54) in tRNA + (6S)-5,6,7,8-tetrahydrofolate + NADP(+)</text>
        <dbReference type="Rhea" id="RHEA:62372"/>
        <dbReference type="Rhea" id="RHEA-COMP:10167"/>
        <dbReference type="Rhea" id="RHEA-COMP:10193"/>
        <dbReference type="ChEBI" id="CHEBI:15378"/>
        <dbReference type="ChEBI" id="CHEBI:15636"/>
        <dbReference type="ChEBI" id="CHEBI:57453"/>
        <dbReference type="ChEBI" id="CHEBI:57783"/>
        <dbReference type="ChEBI" id="CHEBI:58349"/>
        <dbReference type="ChEBI" id="CHEBI:65315"/>
        <dbReference type="ChEBI" id="CHEBI:74447"/>
        <dbReference type="EC" id="2.1.1.74"/>
    </reaction>
</comment>
<dbReference type="GO" id="GO:0030488">
    <property type="term" value="P:tRNA methylation"/>
    <property type="evidence" value="ECO:0007669"/>
    <property type="project" value="TreeGrafter"/>
</dbReference>
<dbReference type="SUPFAM" id="SSF51905">
    <property type="entry name" value="FAD/NAD(P)-binding domain"/>
    <property type="match status" value="1"/>
</dbReference>
<evidence type="ECO:0000256" key="7">
    <source>
        <dbReference type="ARBA" id="ARBA00022827"/>
    </source>
</evidence>
<dbReference type="PANTHER" id="PTHR11806">
    <property type="entry name" value="GLUCOSE INHIBITED DIVISION PROTEIN A"/>
    <property type="match status" value="1"/>
</dbReference>
<dbReference type="GO" id="GO:0002098">
    <property type="term" value="P:tRNA wobble uridine modification"/>
    <property type="evidence" value="ECO:0007669"/>
    <property type="project" value="TreeGrafter"/>
</dbReference>
<dbReference type="EMBL" id="DQVE01000055">
    <property type="protein sequence ID" value="HIP98779.1"/>
    <property type="molecule type" value="Genomic_DNA"/>
</dbReference>
<dbReference type="Pfam" id="PF01134">
    <property type="entry name" value="GIDA"/>
    <property type="match status" value="1"/>
</dbReference>
<dbReference type="InterPro" id="IPR004417">
    <property type="entry name" value="TrmFO"/>
</dbReference>
<keyword evidence="8 10" id="KW-0521">NADP</keyword>
<keyword evidence="7 10" id="KW-0274">FAD</keyword>
<feature type="domain" description="MnmG N-terminal" evidence="11">
    <location>
        <begin position="5"/>
        <end position="370"/>
    </location>
</feature>
<dbReference type="HAMAP" id="MF_01037">
    <property type="entry name" value="TrmFO"/>
    <property type="match status" value="1"/>
</dbReference>
<evidence type="ECO:0000256" key="6">
    <source>
        <dbReference type="ARBA" id="ARBA00022694"/>
    </source>
</evidence>
<accession>A0A9D0YRS9</accession>
<name>A0A9D0YRS9_AQUAO</name>
<evidence type="ECO:0000313" key="12">
    <source>
        <dbReference type="EMBL" id="HIP98779.1"/>
    </source>
</evidence>
<gene>
    <name evidence="10 12" type="primary">trmFO</name>
    <name evidence="12" type="ORF">EYH37_05415</name>
</gene>
<dbReference type="AlphaFoldDB" id="A0A9D0YRS9"/>
<evidence type="ECO:0000256" key="4">
    <source>
        <dbReference type="ARBA" id="ARBA00022630"/>
    </source>
</evidence>
<feature type="binding site" evidence="10">
    <location>
        <begin position="10"/>
        <end position="15"/>
    </location>
    <ligand>
        <name>FAD</name>
        <dbReference type="ChEBI" id="CHEBI:57692"/>
    </ligand>
</feature>
<dbReference type="NCBIfam" id="TIGR00137">
    <property type="entry name" value="gid_trmFO"/>
    <property type="match status" value="1"/>
</dbReference>
<comment type="caution">
    <text evidence="12">The sequence shown here is derived from an EMBL/GenBank/DDBJ whole genome shotgun (WGS) entry which is preliminary data.</text>
</comment>
<evidence type="ECO:0000256" key="2">
    <source>
        <dbReference type="ARBA" id="ARBA00022490"/>
    </source>
</evidence>
<dbReference type="PANTHER" id="PTHR11806:SF2">
    <property type="entry name" value="METHYLENETETRAHYDROFOLATE--TRNA-(URACIL-5-)-METHYLTRANSFERASE TRMFO"/>
    <property type="match status" value="1"/>
</dbReference>
<evidence type="ECO:0000313" key="13">
    <source>
        <dbReference type="Proteomes" id="UP000606463"/>
    </source>
</evidence>
<keyword evidence="6 10" id="KW-0819">tRNA processing</keyword>
<keyword evidence="5 10" id="KW-0808">Transferase</keyword>